<dbReference type="EMBL" id="CP036263">
    <property type="protein sequence ID" value="QDT00221.1"/>
    <property type="molecule type" value="Genomic_DNA"/>
</dbReference>
<dbReference type="OrthoDB" id="273136at2"/>
<dbReference type="KEGG" id="amob:HG15A2_35570"/>
<keyword evidence="4" id="KW-1185">Reference proteome</keyword>
<sequence precursor="true">MSNQQMPPSRSKRRAAYSLAASAVVAASSSESNAAVQYFTGPIDVPQGSSQPIDFNLDGDYPDIVLKNYVFGGGNYQGATVPYAPGKIVGFVDSGSGLSYFSALTSGTLIDASSLGDQFVGSLAYGTVNPNAEFASITDGYLGFAFPIGPDDLYYAWMRIDVDNAAGTLTIKDWAFEDQTGVGIVVGDSGAPAYLSDFDEDSDVDGEDFLVWQRDFGMPYNGSNLADWQLEYGSGSSSQPAVGSVPEPGTLGLLAAGAGGLAWMRRRRSQQGE</sequence>
<protein>
    <submittedName>
        <fullName evidence="3">PEP-CTERM motif protein</fullName>
    </submittedName>
</protein>
<name>A0A517MZA8_9BACT</name>
<feature type="chain" id="PRO_5022198920" evidence="1">
    <location>
        <begin position="35"/>
        <end position="273"/>
    </location>
</feature>
<dbReference type="Pfam" id="PF07589">
    <property type="entry name" value="PEP-CTERM"/>
    <property type="match status" value="1"/>
</dbReference>
<keyword evidence="1" id="KW-0732">Signal</keyword>
<organism evidence="3 4">
    <name type="scientific">Adhaeretor mobilis</name>
    <dbReference type="NCBI Taxonomy" id="1930276"/>
    <lineage>
        <taxon>Bacteria</taxon>
        <taxon>Pseudomonadati</taxon>
        <taxon>Planctomycetota</taxon>
        <taxon>Planctomycetia</taxon>
        <taxon>Pirellulales</taxon>
        <taxon>Lacipirellulaceae</taxon>
        <taxon>Adhaeretor</taxon>
    </lineage>
</organism>
<proteinExistence type="predicted"/>
<feature type="signal peptide" evidence="1">
    <location>
        <begin position="1"/>
        <end position="34"/>
    </location>
</feature>
<reference evidence="3 4" key="1">
    <citation type="submission" date="2019-02" db="EMBL/GenBank/DDBJ databases">
        <title>Deep-cultivation of Planctomycetes and their phenomic and genomic characterization uncovers novel biology.</title>
        <authorList>
            <person name="Wiegand S."/>
            <person name="Jogler M."/>
            <person name="Boedeker C."/>
            <person name="Pinto D."/>
            <person name="Vollmers J."/>
            <person name="Rivas-Marin E."/>
            <person name="Kohn T."/>
            <person name="Peeters S.H."/>
            <person name="Heuer A."/>
            <person name="Rast P."/>
            <person name="Oberbeckmann S."/>
            <person name="Bunk B."/>
            <person name="Jeske O."/>
            <person name="Meyerdierks A."/>
            <person name="Storesund J.E."/>
            <person name="Kallscheuer N."/>
            <person name="Luecker S."/>
            <person name="Lage O.M."/>
            <person name="Pohl T."/>
            <person name="Merkel B.J."/>
            <person name="Hornburger P."/>
            <person name="Mueller R.-W."/>
            <person name="Bruemmer F."/>
            <person name="Labrenz M."/>
            <person name="Spormann A.M."/>
            <person name="Op den Camp H."/>
            <person name="Overmann J."/>
            <person name="Amann R."/>
            <person name="Jetten M.S.M."/>
            <person name="Mascher T."/>
            <person name="Medema M.H."/>
            <person name="Devos D.P."/>
            <person name="Kaster A.-K."/>
            <person name="Ovreas L."/>
            <person name="Rohde M."/>
            <person name="Galperin M.Y."/>
            <person name="Jogler C."/>
        </authorList>
    </citation>
    <scope>NUCLEOTIDE SEQUENCE [LARGE SCALE GENOMIC DNA]</scope>
    <source>
        <strain evidence="3 4">HG15A2</strain>
    </source>
</reference>
<gene>
    <name evidence="3" type="ORF">HG15A2_35570</name>
</gene>
<evidence type="ECO:0000313" key="4">
    <source>
        <dbReference type="Proteomes" id="UP000319852"/>
    </source>
</evidence>
<dbReference type="InterPro" id="IPR013424">
    <property type="entry name" value="Ice-binding_C"/>
</dbReference>
<accession>A0A517MZA8</accession>
<dbReference type="NCBIfam" id="TIGR02595">
    <property type="entry name" value="PEP_CTERM"/>
    <property type="match status" value="1"/>
</dbReference>
<evidence type="ECO:0000256" key="1">
    <source>
        <dbReference type="SAM" id="SignalP"/>
    </source>
</evidence>
<evidence type="ECO:0000259" key="2">
    <source>
        <dbReference type="Pfam" id="PF07589"/>
    </source>
</evidence>
<evidence type="ECO:0000313" key="3">
    <source>
        <dbReference type="EMBL" id="QDT00221.1"/>
    </source>
</evidence>
<dbReference type="AlphaFoldDB" id="A0A517MZA8"/>
<feature type="domain" description="Ice-binding protein C-terminal" evidence="2">
    <location>
        <begin position="244"/>
        <end position="266"/>
    </location>
</feature>
<dbReference type="Proteomes" id="UP000319852">
    <property type="component" value="Chromosome"/>
</dbReference>